<keyword evidence="1" id="KW-0472">Membrane</keyword>
<dbReference type="HOGENOM" id="CLU_2454472_0_0_1"/>
<protein>
    <submittedName>
        <fullName evidence="2">Uncharacterized protein</fullName>
    </submittedName>
</protein>
<keyword evidence="1" id="KW-0812">Transmembrane</keyword>
<name>G2YGJ0_BOTF4</name>
<organism evidence="2 3">
    <name type="scientific">Botryotinia fuckeliana (strain T4)</name>
    <name type="common">Noble rot fungus</name>
    <name type="synonym">Botrytis cinerea</name>
    <dbReference type="NCBI Taxonomy" id="999810"/>
    <lineage>
        <taxon>Eukaryota</taxon>
        <taxon>Fungi</taxon>
        <taxon>Dikarya</taxon>
        <taxon>Ascomycota</taxon>
        <taxon>Pezizomycotina</taxon>
        <taxon>Leotiomycetes</taxon>
        <taxon>Helotiales</taxon>
        <taxon>Sclerotiniaceae</taxon>
        <taxon>Botrytis</taxon>
    </lineage>
</organism>
<accession>G2YGJ0</accession>
<dbReference type="Proteomes" id="UP000008177">
    <property type="component" value="Unplaced contigs"/>
</dbReference>
<reference evidence="3" key="1">
    <citation type="journal article" date="2011" name="PLoS Genet.">
        <title>Genomic analysis of the necrotrophic fungal pathogens Sclerotinia sclerotiorum and Botrytis cinerea.</title>
        <authorList>
            <person name="Amselem J."/>
            <person name="Cuomo C.A."/>
            <person name="van Kan J.A."/>
            <person name="Viaud M."/>
            <person name="Benito E.P."/>
            <person name="Couloux A."/>
            <person name="Coutinho P.M."/>
            <person name="de Vries R.P."/>
            <person name="Dyer P.S."/>
            <person name="Fillinger S."/>
            <person name="Fournier E."/>
            <person name="Gout L."/>
            <person name="Hahn M."/>
            <person name="Kohn L."/>
            <person name="Lapalu N."/>
            <person name="Plummer K.M."/>
            <person name="Pradier J.M."/>
            <person name="Quevillon E."/>
            <person name="Sharon A."/>
            <person name="Simon A."/>
            <person name="ten Have A."/>
            <person name="Tudzynski B."/>
            <person name="Tudzynski P."/>
            <person name="Wincker P."/>
            <person name="Andrew M."/>
            <person name="Anthouard V."/>
            <person name="Beever R.E."/>
            <person name="Beffa R."/>
            <person name="Benoit I."/>
            <person name="Bouzid O."/>
            <person name="Brault B."/>
            <person name="Chen Z."/>
            <person name="Choquer M."/>
            <person name="Collemare J."/>
            <person name="Cotton P."/>
            <person name="Danchin E.G."/>
            <person name="Da Silva C."/>
            <person name="Gautier A."/>
            <person name="Giraud C."/>
            <person name="Giraud T."/>
            <person name="Gonzalez C."/>
            <person name="Grossetete S."/>
            <person name="Guldener U."/>
            <person name="Henrissat B."/>
            <person name="Howlett B.J."/>
            <person name="Kodira C."/>
            <person name="Kretschmer M."/>
            <person name="Lappartient A."/>
            <person name="Leroch M."/>
            <person name="Levis C."/>
            <person name="Mauceli E."/>
            <person name="Neuveglise C."/>
            <person name="Oeser B."/>
            <person name="Pearson M."/>
            <person name="Poulain J."/>
            <person name="Poussereau N."/>
            <person name="Quesneville H."/>
            <person name="Rascle C."/>
            <person name="Schumacher J."/>
            <person name="Segurens B."/>
            <person name="Sexton A."/>
            <person name="Silva E."/>
            <person name="Sirven C."/>
            <person name="Soanes D.M."/>
            <person name="Talbot N.J."/>
            <person name="Templeton M."/>
            <person name="Yandava C."/>
            <person name="Yarden O."/>
            <person name="Zeng Q."/>
            <person name="Rollins J.A."/>
            <person name="Lebrun M.H."/>
            <person name="Dickman M."/>
        </authorList>
    </citation>
    <scope>NUCLEOTIDE SEQUENCE [LARGE SCALE GENOMIC DNA]</scope>
    <source>
        <strain evidence="3">T4</strain>
    </source>
</reference>
<dbReference type="InParanoid" id="G2YGJ0"/>
<keyword evidence="1" id="KW-1133">Transmembrane helix</keyword>
<proteinExistence type="predicted"/>
<dbReference type="AlphaFoldDB" id="G2YGJ0"/>
<evidence type="ECO:0000256" key="1">
    <source>
        <dbReference type="SAM" id="Phobius"/>
    </source>
</evidence>
<evidence type="ECO:0000313" key="3">
    <source>
        <dbReference type="Proteomes" id="UP000008177"/>
    </source>
</evidence>
<sequence>MPTYATLIALSLYLSSHRPWGLSAAAYSLVIYLLTKIGSAFGILVLGSWFLLLASCFLLPDSRSDSRIHNPEATEQFLVLWPSTWLCYI</sequence>
<gene>
    <name evidence="2" type="ORF">BofuT4_uP086670.1</name>
</gene>
<evidence type="ECO:0000313" key="2">
    <source>
        <dbReference type="EMBL" id="CCD50888.1"/>
    </source>
</evidence>
<feature type="transmembrane region" description="Helical" evidence="1">
    <location>
        <begin position="40"/>
        <end position="59"/>
    </location>
</feature>
<dbReference type="EMBL" id="FQ790330">
    <property type="protein sequence ID" value="CCD50888.1"/>
    <property type="molecule type" value="Genomic_DNA"/>
</dbReference>